<dbReference type="InterPro" id="IPR017261">
    <property type="entry name" value="DNA_mismatch_repair_MutS/MSH"/>
</dbReference>
<accession>A0A9P5ZJH6</accession>
<dbReference type="InterPro" id="IPR036678">
    <property type="entry name" value="MutS_con_dom_sf"/>
</dbReference>
<dbReference type="GO" id="GO:0030983">
    <property type="term" value="F:mismatched DNA binding"/>
    <property type="evidence" value="ECO:0007669"/>
    <property type="project" value="InterPro"/>
</dbReference>
<dbReference type="PANTHER" id="PTHR11361:SF21">
    <property type="entry name" value="MUTS PROTEIN HOMOLOG 4"/>
    <property type="match status" value="1"/>
</dbReference>
<evidence type="ECO:0000256" key="8">
    <source>
        <dbReference type="ARBA" id="ARBA00073774"/>
    </source>
</evidence>
<dbReference type="PANTHER" id="PTHR11361">
    <property type="entry name" value="DNA MISMATCH REPAIR PROTEIN MUTS FAMILY MEMBER"/>
    <property type="match status" value="1"/>
</dbReference>
<protein>
    <recommendedName>
        <fullName evidence="2 8">DNA mismatch repair protein MSH3</fullName>
    </recommendedName>
    <alternativeName>
        <fullName evidence="2 8">DNA mismatch repair protein MSH3</fullName>
    </alternativeName>
</protein>
<evidence type="ECO:0000256" key="4">
    <source>
        <dbReference type="ARBA" id="ARBA00022840"/>
    </source>
</evidence>
<keyword evidence="12" id="KW-1185">Reference proteome</keyword>
<comment type="similarity">
    <text evidence="1">Belongs to the DNA mismatch repair MutS family.</text>
</comment>
<evidence type="ECO:0000259" key="10">
    <source>
        <dbReference type="PROSITE" id="PS00486"/>
    </source>
</evidence>
<dbReference type="SMART" id="SM00534">
    <property type="entry name" value="MUTSac"/>
    <property type="match status" value="1"/>
</dbReference>
<proteinExistence type="inferred from homology"/>
<dbReference type="GO" id="GO:0007131">
    <property type="term" value="P:reciprocal meiotic recombination"/>
    <property type="evidence" value="ECO:0007669"/>
    <property type="project" value="TreeGrafter"/>
</dbReference>
<dbReference type="GO" id="GO:0006298">
    <property type="term" value="P:mismatch repair"/>
    <property type="evidence" value="ECO:0007669"/>
    <property type="project" value="InterPro"/>
</dbReference>
<keyword evidence="6" id="KW-0469">Meiosis</keyword>
<feature type="region of interest" description="Disordered" evidence="9">
    <location>
        <begin position="49"/>
        <end position="88"/>
    </location>
</feature>
<dbReference type="PIRSF" id="PIRSF037677">
    <property type="entry name" value="DNA_mis_repair_Msh6"/>
    <property type="match status" value="1"/>
</dbReference>
<dbReference type="InterPro" id="IPR045076">
    <property type="entry name" value="MutS"/>
</dbReference>
<dbReference type="Pfam" id="PF00488">
    <property type="entry name" value="MutS_V"/>
    <property type="match status" value="1"/>
</dbReference>
<dbReference type="SUPFAM" id="SSF53150">
    <property type="entry name" value="DNA repair protein MutS, domain II"/>
    <property type="match status" value="1"/>
</dbReference>
<dbReference type="OrthoDB" id="276261at2759"/>
<evidence type="ECO:0000256" key="6">
    <source>
        <dbReference type="ARBA" id="ARBA00023254"/>
    </source>
</evidence>
<dbReference type="SUPFAM" id="SSF48334">
    <property type="entry name" value="DNA repair protein MutS, domain III"/>
    <property type="match status" value="1"/>
</dbReference>
<dbReference type="InterPro" id="IPR036187">
    <property type="entry name" value="DNA_mismatch_repair_MutS_sf"/>
</dbReference>
<dbReference type="AlphaFoldDB" id="A0A9P5ZJH6"/>
<keyword evidence="4" id="KW-0067">ATP-binding</keyword>
<keyword evidence="3" id="KW-0547">Nucleotide-binding</keyword>
<organism evidence="11 12">
    <name type="scientific">Pleurotus eryngii</name>
    <name type="common">Boletus of the steppes</name>
    <dbReference type="NCBI Taxonomy" id="5323"/>
    <lineage>
        <taxon>Eukaryota</taxon>
        <taxon>Fungi</taxon>
        <taxon>Dikarya</taxon>
        <taxon>Basidiomycota</taxon>
        <taxon>Agaricomycotina</taxon>
        <taxon>Agaricomycetes</taxon>
        <taxon>Agaricomycetidae</taxon>
        <taxon>Agaricales</taxon>
        <taxon>Pleurotineae</taxon>
        <taxon>Pleurotaceae</taxon>
        <taxon>Pleurotus</taxon>
    </lineage>
</organism>
<dbReference type="FunFam" id="3.40.50.300:FF:000870">
    <property type="entry name" value="MutS protein homolog 4"/>
    <property type="match status" value="1"/>
</dbReference>
<dbReference type="GO" id="GO:0140664">
    <property type="term" value="F:ATP-dependent DNA damage sensor activity"/>
    <property type="evidence" value="ECO:0007669"/>
    <property type="project" value="InterPro"/>
</dbReference>
<dbReference type="EMBL" id="MU154679">
    <property type="protein sequence ID" value="KAF9489213.1"/>
    <property type="molecule type" value="Genomic_DNA"/>
</dbReference>
<gene>
    <name evidence="11" type="ORF">BDN71DRAFT_341652</name>
</gene>
<evidence type="ECO:0000256" key="9">
    <source>
        <dbReference type="SAM" id="MobiDB-lite"/>
    </source>
</evidence>
<dbReference type="GO" id="GO:0005634">
    <property type="term" value="C:nucleus"/>
    <property type="evidence" value="ECO:0007669"/>
    <property type="project" value="TreeGrafter"/>
</dbReference>
<dbReference type="SUPFAM" id="SSF52540">
    <property type="entry name" value="P-loop containing nucleoside triphosphate hydrolases"/>
    <property type="match status" value="1"/>
</dbReference>
<dbReference type="Proteomes" id="UP000807025">
    <property type="component" value="Unassembled WGS sequence"/>
</dbReference>
<name>A0A9P5ZJH6_PLEER</name>
<feature type="compositionally biased region" description="Low complexity" evidence="9">
    <location>
        <begin position="49"/>
        <end position="69"/>
    </location>
</feature>
<feature type="compositionally biased region" description="Polar residues" evidence="9">
    <location>
        <begin position="73"/>
        <end position="88"/>
    </location>
</feature>
<sequence>MSRSREERVQCHFQCTSAFALSPVLNMQASRPTTVSLSNFAYTTDYLRRSGTTSDSTRSQSSRPQTSRPLTGRPQTGRPQTGRPQTAVSIRHEGSYVIALIEGRGVAREVGLAALDKDTGKVVLVQLADCQTYVKTLHQMHLHTPSTILLPDTFISGAGPHGQPAPGASLLVEYIREEFPYVQLEPIGRKFWNEAGGLEFIGQLCVDDDERTATMLAVSTKYYALSATCALFKYAEIKMNARFASRSLRIRYVPVEGTLMIDPDTVRNLELVASLTHKKSTHSLFGVLNHTYTAMAARLLRANILSPVTVQDAINARLDFVEELIRCEDKFTDTRDALKAFKKMDFDKLVASLAVSEARPVSTGKSAAARISQMLDLRTAIQSIPVLAQALSGGHCHLMQILHHMLTDDRLAHIEGLVCSHLNDDTSLSKTGIAAVNARVYALKANKNHLLDVARETYKENVGDIYQLNRSLSEVHSLPLSLVYQETGFVFALKKDDLMDELPSGFINASMKRGSWYFSSMELKKMNARMKDALDETLLLSDRIIQELLDGILEDVGVLYKASEAIALIDMLWSFTHFSIIHNCVRPEFTGTLAVKSGRHPILQLVQPAGSLIANDIYCDDSSHFQIIQGLNMSGKSTYLQQVGLLVIVALNGCFIPAEYGSFRIHDCLLSRLSNNDDMEKSLSTFGSEMATSTMILGMSTSQSLVLVDELGRGTSPQEGVGIAHAIAEGLIKQKCLTFFTTHFSELAQTLSRASGVVNLHLSVQQPSSSFGLNFMYRITDGPLEKHEHYGLQLAMLADFPKDLIDKGSQVAQNLDELYSQSLDHSSSSKIIARRQALLRLQIQLKQAFQHSSLPQEELVEYLRRFQTHLAKLFAM</sequence>
<evidence type="ECO:0000313" key="12">
    <source>
        <dbReference type="Proteomes" id="UP000807025"/>
    </source>
</evidence>
<dbReference type="GO" id="GO:0005524">
    <property type="term" value="F:ATP binding"/>
    <property type="evidence" value="ECO:0007669"/>
    <property type="project" value="UniProtKB-KW"/>
</dbReference>
<dbReference type="InterPro" id="IPR027417">
    <property type="entry name" value="P-loop_NTPase"/>
</dbReference>
<evidence type="ECO:0000313" key="11">
    <source>
        <dbReference type="EMBL" id="KAF9489213.1"/>
    </source>
</evidence>
<evidence type="ECO:0000256" key="3">
    <source>
        <dbReference type="ARBA" id="ARBA00022741"/>
    </source>
</evidence>
<comment type="subunit">
    <text evidence="7">Heterodimer consisting of MSH2-MSH3 (MutS beta). Forms a ternary complex with MutL alpha (MLH1-PMS1).</text>
</comment>
<evidence type="ECO:0000256" key="2">
    <source>
        <dbReference type="ARBA" id="ARBA00022151"/>
    </source>
</evidence>
<dbReference type="InterPro" id="IPR007861">
    <property type="entry name" value="DNA_mismatch_repair_MutS_clamp"/>
</dbReference>
<dbReference type="Gene3D" id="1.10.1420.10">
    <property type="match status" value="2"/>
</dbReference>
<dbReference type="Gene3D" id="3.40.50.300">
    <property type="entry name" value="P-loop containing nucleotide triphosphate hydrolases"/>
    <property type="match status" value="1"/>
</dbReference>
<reference evidence="11" key="1">
    <citation type="submission" date="2020-11" db="EMBL/GenBank/DDBJ databases">
        <authorList>
            <consortium name="DOE Joint Genome Institute"/>
            <person name="Ahrendt S."/>
            <person name="Riley R."/>
            <person name="Andreopoulos W."/>
            <person name="Labutti K."/>
            <person name="Pangilinan J."/>
            <person name="Ruiz-Duenas F.J."/>
            <person name="Barrasa J.M."/>
            <person name="Sanchez-Garcia M."/>
            <person name="Camarero S."/>
            <person name="Miyauchi S."/>
            <person name="Serrano A."/>
            <person name="Linde D."/>
            <person name="Babiker R."/>
            <person name="Drula E."/>
            <person name="Ayuso-Fernandez I."/>
            <person name="Pacheco R."/>
            <person name="Padilla G."/>
            <person name="Ferreira P."/>
            <person name="Barriuso J."/>
            <person name="Kellner H."/>
            <person name="Castanera R."/>
            <person name="Alfaro M."/>
            <person name="Ramirez L."/>
            <person name="Pisabarro A.G."/>
            <person name="Kuo A."/>
            <person name="Tritt A."/>
            <person name="Lipzen A."/>
            <person name="He G."/>
            <person name="Yan M."/>
            <person name="Ng V."/>
            <person name="Cullen D."/>
            <person name="Martin F."/>
            <person name="Rosso M.-N."/>
            <person name="Henrissat B."/>
            <person name="Hibbett D."/>
            <person name="Martinez A.T."/>
            <person name="Grigoriev I.V."/>
        </authorList>
    </citation>
    <scope>NUCLEOTIDE SEQUENCE</scope>
    <source>
        <strain evidence="11">ATCC 90797</strain>
    </source>
</reference>
<evidence type="ECO:0000256" key="1">
    <source>
        <dbReference type="ARBA" id="ARBA00006271"/>
    </source>
</evidence>
<dbReference type="Pfam" id="PF05190">
    <property type="entry name" value="MutS_IV"/>
    <property type="match status" value="1"/>
</dbReference>
<dbReference type="InterPro" id="IPR000432">
    <property type="entry name" value="DNA_mismatch_repair_MutS_C"/>
</dbReference>
<evidence type="ECO:0000256" key="5">
    <source>
        <dbReference type="ARBA" id="ARBA00023125"/>
    </source>
</evidence>
<dbReference type="Gene3D" id="3.30.420.110">
    <property type="entry name" value="MutS, connector domain"/>
    <property type="match status" value="1"/>
</dbReference>
<evidence type="ECO:0000256" key="7">
    <source>
        <dbReference type="ARBA" id="ARBA00025902"/>
    </source>
</evidence>
<comment type="caution">
    <text evidence="11">The sequence shown here is derived from an EMBL/GenBank/DDBJ whole genome shotgun (WGS) entry which is preliminary data.</text>
</comment>
<dbReference type="PROSITE" id="PS00486">
    <property type="entry name" value="DNA_MISMATCH_REPAIR_2"/>
    <property type="match status" value="1"/>
</dbReference>
<feature type="domain" description="DNA mismatch repair proteins mutS family" evidence="10">
    <location>
        <begin position="704"/>
        <end position="720"/>
    </location>
</feature>
<dbReference type="InterPro" id="IPR007696">
    <property type="entry name" value="DNA_mismatch_repair_MutS_core"/>
</dbReference>
<dbReference type="Pfam" id="PF05192">
    <property type="entry name" value="MutS_III"/>
    <property type="match status" value="1"/>
</dbReference>
<keyword evidence="5" id="KW-0238">DNA-binding</keyword>
<dbReference type="SMART" id="SM00533">
    <property type="entry name" value="MUTSd"/>
    <property type="match status" value="1"/>
</dbReference>